<keyword evidence="2" id="KW-0813">Transport</keyword>
<feature type="transmembrane region" description="Helical" evidence="10">
    <location>
        <begin position="72"/>
        <end position="94"/>
    </location>
</feature>
<comment type="subcellular location">
    <subcellularLocation>
        <location evidence="1">Membrane</location>
        <topology evidence="1">Multi-pass membrane protein</topology>
    </subcellularLocation>
</comment>
<keyword evidence="7" id="KW-0406">Ion transport</keyword>
<evidence type="ECO:0000256" key="6">
    <source>
        <dbReference type="ARBA" id="ARBA00023053"/>
    </source>
</evidence>
<keyword evidence="3" id="KW-0050">Antiport</keyword>
<keyword evidence="8 10" id="KW-0472">Membrane</keyword>
<keyword evidence="5 10" id="KW-1133">Transmembrane helix</keyword>
<evidence type="ECO:0000256" key="4">
    <source>
        <dbReference type="ARBA" id="ARBA00022692"/>
    </source>
</evidence>
<feature type="transmembrane region" description="Helical" evidence="10">
    <location>
        <begin position="32"/>
        <end position="52"/>
    </location>
</feature>
<dbReference type="AlphaFoldDB" id="A0A7C2ZY74"/>
<keyword evidence="6" id="KW-0915">Sodium</keyword>
<evidence type="ECO:0000256" key="3">
    <source>
        <dbReference type="ARBA" id="ARBA00022449"/>
    </source>
</evidence>
<dbReference type="GO" id="GO:0015297">
    <property type="term" value="F:antiporter activity"/>
    <property type="evidence" value="ECO:0007669"/>
    <property type="project" value="UniProtKB-KW"/>
</dbReference>
<feature type="transmembrane region" description="Helical" evidence="10">
    <location>
        <begin position="169"/>
        <end position="191"/>
    </location>
</feature>
<feature type="transmembrane region" description="Helical" evidence="10">
    <location>
        <begin position="137"/>
        <end position="157"/>
    </location>
</feature>
<evidence type="ECO:0000256" key="9">
    <source>
        <dbReference type="ARBA" id="ARBA00023201"/>
    </source>
</evidence>
<feature type="domain" description="Cation/H+ exchanger transmembrane" evidence="11">
    <location>
        <begin position="20"/>
        <end position="400"/>
    </location>
</feature>
<evidence type="ECO:0000313" key="12">
    <source>
        <dbReference type="EMBL" id="HEX70560.1"/>
    </source>
</evidence>
<dbReference type="Gene3D" id="1.20.1530.20">
    <property type="match status" value="1"/>
</dbReference>
<feature type="transmembrane region" description="Helical" evidence="10">
    <location>
        <begin position="203"/>
        <end position="224"/>
    </location>
</feature>
<evidence type="ECO:0000256" key="7">
    <source>
        <dbReference type="ARBA" id="ARBA00023065"/>
    </source>
</evidence>
<evidence type="ECO:0000256" key="10">
    <source>
        <dbReference type="SAM" id="Phobius"/>
    </source>
</evidence>
<feature type="transmembrane region" description="Helical" evidence="10">
    <location>
        <begin position="292"/>
        <end position="311"/>
    </location>
</feature>
<comment type="caution">
    <text evidence="12">The sequence shown here is derived from an EMBL/GenBank/DDBJ whole genome shotgun (WGS) entry which is preliminary data.</text>
</comment>
<dbReference type="Pfam" id="PF00999">
    <property type="entry name" value="Na_H_Exchanger"/>
    <property type="match status" value="1"/>
</dbReference>
<feature type="transmembrane region" description="Helical" evidence="10">
    <location>
        <begin position="6"/>
        <end position="25"/>
    </location>
</feature>
<feature type="transmembrane region" description="Helical" evidence="10">
    <location>
        <begin position="106"/>
        <end position="131"/>
    </location>
</feature>
<sequence>MPAAVSILTDLLIIFVAAKLVGELFTRIGQPAVIGELLVGVLIGPFALGLIGRPGSELLELFHGDPAVASEALHLALEVFAEVGVVVLLFFVGLETRLDDMLKVGWRAAIVGVLGVLLPFVAGTALMLALGEPTIESLFIGVALVATSVGITARVLRDLGVLDAQEARIILGAAVFDDILGLLMLTIVSGIGSTGEVNVGQVITIAVLALGFTAVVALAGTWAARRWFHLVDRLQIDNAPVVVSLALMLGLAVLAAAIGLAAIIGAFLAGMMLAEIAEEYELGRKMLPLYEFLVPFFFVVTGSLVDPRLFLQRETIGLALLVTIIAIVTKAAGAGLGGIGLSGRSMSIIGVGMVPRGEVGLIVASIGLSMGVVEHRLFSVVVVMAVATTLIVPPILNWLLRPLVEAHRLQAAEVPGHADR</sequence>
<keyword evidence="9" id="KW-0739">Sodium transport</keyword>
<dbReference type="PANTHER" id="PTHR43562">
    <property type="entry name" value="NAPA-TYPE SODIUM/HYDROGEN ANTIPORTER"/>
    <property type="match status" value="1"/>
</dbReference>
<dbReference type="PANTHER" id="PTHR43562:SF3">
    <property type="entry name" value="SODIUM ION_PROTON EXCHANGER (EUROFUNG)"/>
    <property type="match status" value="1"/>
</dbReference>
<proteinExistence type="predicted"/>
<evidence type="ECO:0000256" key="8">
    <source>
        <dbReference type="ARBA" id="ARBA00023136"/>
    </source>
</evidence>
<dbReference type="GO" id="GO:0006814">
    <property type="term" value="P:sodium ion transport"/>
    <property type="evidence" value="ECO:0007669"/>
    <property type="project" value="UniProtKB-KW"/>
</dbReference>
<feature type="transmembrane region" description="Helical" evidence="10">
    <location>
        <begin position="318"/>
        <end position="341"/>
    </location>
</feature>
<protein>
    <submittedName>
        <fullName evidence="12">Cation:proton antiporter</fullName>
    </submittedName>
</protein>
<organism evidence="12">
    <name type="scientific">Thermorudis sp</name>
    <dbReference type="NCBI Taxonomy" id="1969470"/>
    <lineage>
        <taxon>Bacteria</taxon>
        <taxon>Pseudomonadati</taxon>
        <taxon>Thermomicrobiota</taxon>
        <taxon>Thermomicrobia</taxon>
        <taxon>Thermomicrobia incertae sedis</taxon>
        <taxon>Thermorudis</taxon>
    </lineage>
</organism>
<evidence type="ECO:0000259" key="11">
    <source>
        <dbReference type="Pfam" id="PF00999"/>
    </source>
</evidence>
<evidence type="ECO:0000256" key="5">
    <source>
        <dbReference type="ARBA" id="ARBA00022989"/>
    </source>
</evidence>
<gene>
    <name evidence="12" type="ORF">ENP13_04880</name>
</gene>
<dbReference type="InterPro" id="IPR006153">
    <property type="entry name" value="Cation/H_exchanger_TM"/>
</dbReference>
<name>A0A7C2ZY74_9BACT</name>
<dbReference type="GO" id="GO:0016020">
    <property type="term" value="C:membrane"/>
    <property type="evidence" value="ECO:0007669"/>
    <property type="project" value="UniProtKB-SubCell"/>
</dbReference>
<dbReference type="EMBL" id="DSID01000379">
    <property type="protein sequence ID" value="HEX70560.1"/>
    <property type="molecule type" value="Genomic_DNA"/>
</dbReference>
<dbReference type="InterPro" id="IPR038770">
    <property type="entry name" value="Na+/solute_symporter_sf"/>
</dbReference>
<evidence type="ECO:0000256" key="2">
    <source>
        <dbReference type="ARBA" id="ARBA00022448"/>
    </source>
</evidence>
<accession>A0A7C2ZY74</accession>
<keyword evidence="4 10" id="KW-0812">Transmembrane</keyword>
<evidence type="ECO:0000256" key="1">
    <source>
        <dbReference type="ARBA" id="ARBA00004141"/>
    </source>
</evidence>
<dbReference type="GO" id="GO:1902600">
    <property type="term" value="P:proton transmembrane transport"/>
    <property type="evidence" value="ECO:0007669"/>
    <property type="project" value="InterPro"/>
</dbReference>
<feature type="transmembrane region" description="Helical" evidence="10">
    <location>
        <begin position="245"/>
        <end position="272"/>
    </location>
</feature>
<reference evidence="12" key="1">
    <citation type="journal article" date="2020" name="mSystems">
        <title>Genome- and Community-Level Interaction Insights into Carbon Utilization and Element Cycling Functions of Hydrothermarchaeota in Hydrothermal Sediment.</title>
        <authorList>
            <person name="Zhou Z."/>
            <person name="Liu Y."/>
            <person name="Xu W."/>
            <person name="Pan J."/>
            <person name="Luo Z.H."/>
            <person name="Li M."/>
        </authorList>
    </citation>
    <scope>NUCLEOTIDE SEQUENCE [LARGE SCALE GENOMIC DNA]</scope>
    <source>
        <strain evidence="12">SpSt-192</strain>
    </source>
</reference>
<feature type="transmembrane region" description="Helical" evidence="10">
    <location>
        <begin position="377"/>
        <end position="400"/>
    </location>
</feature>